<feature type="compositionally biased region" description="Gly residues" evidence="1">
    <location>
        <begin position="187"/>
        <end position="196"/>
    </location>
</feature>
<feature type="signal peptide" evidence="3">
    <location>
        <begin position="1"/>
        <end position="34"/>
    </location>
</feature>
<dbReference type="eggNOG" id="COG4549">
    <property type="taxonomic scope" value="Bacteria"/>
</dbReference>
<evidence type="ECO:0000259" key="4">
    <source>
        <dbReference type="Pfam" id="PF07987"/>
    </source>
</evidence>
<reference evidence="5 6" key="1">
    <citation type="journal article" date="2009" name="Stand. Genomic Sci.">
        <title>Complete genome sequence of Stackebrandtia nassauensis type strain (LLR-40K-21).</title>
        <authorList>
            <person name="Munk C."/>
            <person name="Lapidus A."/>
            <person name="Copeland A."/>
            <person name="Jando M."/>
            <person name="Mayilraj S."/>
            <person name="Glavina Del Rio T."/>
            <person name="Nolan M."/>
            <person name="Chen F."/>
            <person name="Lucas S."/>
            <person name="Tice H."/>
            <person name="Cheng J.F."/>
            <person name="Han C."/>
            <person name="Detter J.C."/>
            <person name="Bruce D."/>
            <person name="Goodwin L."/>
            <person name="Chain P."/>
            <person name="Pitluck S."/>
            <person name="Goker M."/>
            <person name="Ovchinikova G."/>
            <person name="Pati A."/>
            <person name="Ivanova N."/>
            <person name="Mavromatis K."/>
            <person name="Chen A."/>
            <person name="Palaniappan K."/>
            <person name="Land M."/>
            <person name="Hauser L."/>
            <person name="Chang Y.J."/>
            <person name="Jeffries C.D."/>
            <person name="Bristow J."/>
            <person name="Eisen J.A."/>
            <person name="Markowitz V."/>
            <person name="Hugenholtz P."/>
            <person name="Kyrpides N.C."/>
            <person name="Klenk H.P."/>
        </authorList>
    </citation>
    <scope>NUCLEOTIDE SEQUENCE [LARGE SCALE GENOMIC DNA]</scope>
    <source>
        <strain evidence="6">DSM 44728 / CIP 108903 / NRRL B-16338 / NBRC 102104 / LLR-40K-21</strain>
    </source>
</reference>
<sequence length="254" mass="26609">MMKGISMNPMVRRAATILAASALGVLAFAAPASAHVTIAPVEAEAGSYARLDFRVPNESDEASTIEVEVNLPKETPLASVRTKKIDGWKVETKTRKLDKPIDLHGRKVKEAIGTIIWTADSDKTGIQPGEFGEFPITAGPLPDKGTLVFKTIQTYSDKSKSEWIDEPNEDGSEPEEPAPTLKITPAKGGGHHGGTTTGDDDDADDADDHADDEDEAAGSGTTILAAVGTGLAAIALVVAVLAFLARQRGSAAKP</sequence>
<keyword evidence="2" id="KW-1133">Transmembrane helix</keyword>
<organism evidence="5 6">
    <name type="scientific">Stackebrandtia nassauensis (strain DSM 44728 / CIP 108903 / NRRL B-16338 / NBRC 102104 / LLR-40K-21)</name>
    <dbReference type="NCBI Taxonomy" id="446470"/>
    <lineage>
        <taxon>Bacteria</taxon>
        <taxon>Bacillati</taxon>
        <taxon>Actinomycetota</taxon>
        <taxon>Actinomycetes</taxon>
        <taxon>Glycomycetales</taxon>
        <taxon>Glycomycetaceae</taxon>
        <taxon>Stackebrandtia</taxon>
    </lineage>
</organism>
<keyword evidence="3" id="KW-0732">Signal</keyword>
<keyword evidence="2" id="KW-0812">Transmembrane</keyword>
<feature type="compositionally biased region" description="Acidic residues" evidence="1">
    <location>
        <begin position="164"/>
        <end position="176"/>
    </location>
</feature>
<dbReference type="AlphaFoldDB" id="D3PYY4"/>
<protein>
    <submittedName>
        <fullName evidence="5">Nuclear export factor GLE1</fullName>
    </submittedName>
</protein>
<dbReference type="STRING" id="446470.Snas_5783"/>
<gene>
    <name evidence="5" type="ordered locus">Snas_5783</name>
</gene>
<feature type="region of interest" description="Disordered" evidence="1">
    <location>
        <begin position="158"/>
        <end position="218"/>
    </location>
</feature>
<dbReference type="InterPro" id="IPR012533">
    <property type="entry name" value="YcnI-copper_dom"/>
</dbReference>
<dbReference type="Proteomes" id="UP000000844">
    <property type="component" value="Chromosome"/>
</dbReference>
<evidence type="ECO:0000256" key="1">
    <source>
        <dbReference type="SAM" id="MobiDB-lite"/>
    </source>
</evidence>
<name>D3PYY4_STANL</name>
<keyword evidence="2" id="KW-0472">Membrane</keyword>
<keyword evidence="6" id="KW-1185">Reference proteome</keyword>
<dbReference type="Gene3D" id="2.60.40.2230">
    <property type="entry name" value="Uncharacterised protein YcnI-like PF07987, DUF1775"/>
    <property type="match status" value="1"/>
</dbReference>
<feature type="compositionally biased region" description="Acidic residues" evidence="1">
    <location>
        <begin position="198"/>
        <end position="216"/>
    </location>
</feature>
<feature type="chain" id="PRO_5039350504" evidence="3">
    <location>
        <begin position="35"/>
        <end position="254"/>
    </location>
</feature>
<dbReference type="Pfam" id="PF07987">
    <property type="entry name" value="DUF1775"/>
    <property type="match status" value="1"/>
</dbReference>
<feature type="transmembrane region" description="Helical" evidence="2">
    <location>
        <begin position="223"/>
        <end position="245"/>
    </location>
</feature>
<dbReference type="CDD" id="cd08545">
    <property type="entry name" value="YcnI_like"/>
    <property type="match status" value="1"/>
</dbReference>
<evidence type="ECO:0000313" key="6">
    <source>
        <dbReference type="Proteomes" id="UP000000844"/>
    </source>
</evidence>
<dbReference type="EMBL" id="CP001778">
    <property type="protein sequence ID" value="ADD45413.1"/>
    <property type="molecule type" value="Genomic_DNA"/>
</dbReference>
<dbReference type="HOGENOM" id="CLU_087540_0_0_11"/>
<feature type="domain" description="YncI copper-binding" evidence="4">
    <location>
        <begin position="35"/>
        <end position="183"/>
    </location>
</feature>
<evidence type="ECO:0000256" key="3">
    <source>
        <dbReference type="SAM" id="SignalP"/>
    </source>
</evidence>
<accession>D3PYY4</accession>
<evidence type="ECO:0000313" key="5">
    <source>
        <dbReference type="EMBL" id="ADD45413.1"/>
    </source>
</evidence>
<dbReference type="KEGG" id="sna:Snas_5783"/>
<evidence type="ECO:0000256" key="2">
    <source>
        <dbReference type="SAM" id="Phobius"/>
    </source>
</evidence>
<proteinExistence type="predicted"/>
<dbReference type="InterPro" id="IPR038507">
    <property type="entry name" value="YcnI-like_sf"/>
</dbReference>